<dbReference type="Proteomes" id="UP000295096">
    <property type="component" value="Unassembled WGS sequence"/>
</dbReference>
<reference evidence="1 2" key="1">
    <citation type="journal article" date="2016" name="J. Microbiol.">
        <title>Dankookia rubra gen. nov., sp. nov., an alphaproteobacterium isolated from sediment of a shallow stream.</title>
        <authorList>
            <person name="Kim W.H."/>
            <person name="Kim D.H."/>
            <person name="Kang K."/>
            <person name="Ahn T.Y."/>
        </authorList>
    </citation>
    <scope>NUCLEOTIDE SEQUENCE [LARGE SCALE GENOMIC DNA]</scope>
    <source>
        <strain evidence="1 2">JCM30602</strain>
    </source>
</reference>
<evidence type="ECO:0000313" key="1">
    <source>
        <dbReference type="EMBL" id="TDH58069.1"/>
    </source>
</evidence>
<dbReference type="RefSeq" id="WP_133293075.1">
    <property type="nucleotide sequence ID" value="NZ_SMSJ01000158.1"/>
</dbReference>
<name>A0A4R5Q6D8_9PROT</name>
<accession>A0A4R5Q6D8</accession>
<dbReference type="AlphaFoldDB" id="A0A4R5Q6D8"/>
<dbReference type="GO" id="GO:0016757">
    <property type="term" value="F:glycosyltransferase activity"/>
    <property type="evidence" value="ECO:0007669"/>
    <property type="project" value="TreeGrafter"/>
</dbReference>
<dbReference type="PANTHER" id="PTHR12526:SF600">
    <property type="entry name" value="GLYCOSYL TRANSFERASE GROUP 1"/>
    <property type="match status" value="1"/>
</dbReference>
<keyword evidence="1" id="KW-0808">Transferase</keyword>
<proteinExistence type="predicted"/>
<sequence length="385" mass="39920">MADGGATGQGLRDLIVFGEDWGAHPSSTQHLIRHLAPGRRVVWVNSIGLRRPQLSAADLGRALAKLRRAVMGGGAAAAAREPAPFPLVNALAIPMAEGALGRAANRLLIGRAVRGAAAAAGLRRPVVWASLPSAVPALGALGESAVVYYCCDDFGALAGVDHAPALRMEAELARRADLILASSPLLAGRFAPAKTHLLPHGVDFARFATPAPRAADMPEGGPVAGFYGTLAPWLDLGLVAAVARLLPHWRFLLIGHPATDLSPLQGLANILLPGSRPHAALPAYAQHWTAGIIPFVDNAQIRASNPLKLREYLAAGRPVVSTTFPALRPYRALVAEVEGPAAFAAALQATFGDPPGAAAARRAAVAEESWAARAADAAALIDRLP</sequence>
<keyword evidence="2" id="KW-1185">Reference proteome</keyword>
<evidence type="ECO:0000313" key="2">
    <source>
        <dbReference type="Proteomes" id="UP000295096"/>
    </source>
</evidence>
<dbReference type="Gene3D" id="3.40.50.2000">
    <property type="entry name" value="Glycogen Phosphorylase B"/>
    <property type="match status" value="1"/>
</dbReference>
<dbReference type="EMBL" id="SMSJ01000158">
    <property type="protein sequence ID" value="TDH58069.1"/>
    <property type="molecule type" value="Genomic_DNA"/>
</dbReference>
<comment type="caution">
    <text evidence="1">The sequence shown here is derived from an EMBL/GenBank/DDBJ whole genome shotgun (WGS) entry which is preliminary data.</text>
</comment>
<organism evidence="1 2">
    <name type="scientific">Dankookia rubra</name>
    <dbReference type="NCBI Taxonomy" id="1442381"/>
    <lineage>
        <taxon>Bacteria</taxon>
        <taxon>Pseudomonadati</taxon>
        <taxon>Pseudomonadota</taxon>
        <taxon>Alphaproteobacteria</taxon>
        <taxon>Acetobacterales</taxon>
        <taxon>Roseomonadaceae</taxon>
        <taxon>Dankookia</taxon>
    </lineage>
</organism>
<dbReference type="PANTHER" id="PTHR12526">
    <property type="entry name" value="GLYCOSYLTRANSFERASE"/>
    <property type="match status" value="1"/>
</dbReference>
<dbReference type="Gene3D" id="3.40.50.11010">
    <property type="match status" value="1"/>
</dbReference>
<dbReference type="Pfam" id="PF13692">
    <property type="entry name" value="Glyco_trans_1_4"/>
    <property type="match status" value="1"/>
</dbReference>
<gene>
    <name evidence="1" type="ORF">E2C06_34495</name>
</gene>
<dbReference type="SUPFAM" id="SSF53756">
    <property type="entry name" value="UDP-Glycosyltransferase/glycogen phosphorylase"/>
    <property type="match status" value="1"/>
</dbReference>
<protein>
    <submittedName>
        <fullName evidence="1">Glycosyltransferase family 1 protein</fullName>
    </submittedName>
</protein>
<dbReference type="OrthoDB" id="9769600at2"/>